<dbReference type="GO" id="GO:0005261">
    <property type="term" value="F:monoatomic cation channel activity"/>
    <property type="evidence" value="ECO:0007669"/>
    <property type="project" value="TreeGrafter"/>
</dbReference>
<evidence type="ECO:0000313" key="2">
    <source>
        <dbReference type="EMBL" id="CAC5398351.1"/>
    </source>
</evidence>
<feature type="domain" description="TRPM SLOG" evidence="1">
    <location>
        <begin position="206"/>
        <end position="257"/>
    </location>
</feature>
<dbReference type="InterPro" id="IPR041491">
    <property type="entry name" value="TRPM_SLOG"/>
</dbReference>
<name>A0A6J8CRE4_MYTCO</name>
<gene>
    <name evidence="2" type="ORF">MCOR_32729</name>
</gene>
<dbReference type="GO" id="GO:0030001">
    <property type="term" value="P:metal ion transport"/>
    <property type="evidence" value="ECO:0007669"/>
    <property type="project" value="TreeGrafter"/>
</dbReference>
<dbReference type="InterPro" id="IPR050927">
    <property type="entry name" value="TRPM"/>
</dbReference>
<evidence type="ECO:0000313" key="3">
    <source>
        <dbReference type="Proteomes" id="UP000507470"/>
    </source>
</evidence>
<dbReference type="AlphaFoldDB" id="A0A6J8CRE4"/>
<accession>A0A6J8CRE4</accession>
<dbReference type="Pfam" id="PF18139">
    <property type="entry name" value="LSDAT_euk"/>
    <property type="match status" value="1"/>
</dbReference>
<dbReference type="GO" id="GO:0005886">
    <property type="term" value="C:plasma membrane"/>
    <property type="evidence" value="ECO:0007669"/>
    <property type="project" value="TreeGrafter"/>
</dbReference>
<proteinExistence type="predicted"/>
<reference evidence="2 3" key="1">
    <citation type="submission" date="2020-06" db="EMBL/GenBank/DDBJ databases">
        <authorList>
            <person name="Li R."/>
            <person name="Bekaert M."/>
        </authorList>
    </citation>
    <scope>NUCLEOTIDE SEQUENCE [LARGE SCALE GENOMIC DNA]</scope>
    <source>
        <strain evidence="3">wild</strain>
    </source>
</reference>
<dbReference type="PANTHER" id="PTHR13800">
    <property type="entry name" value="TRANSIENT RECEPTOR POTENTIAL CATION CHANNEL, SUBFAMILY M, MEMBER 6"/>
    <property type="match status" value="1"/>
</dbReference>
<dbReference type="PANTHER" id="PTHR13800:SF1">
    <property type="entry name" value="TRANSIENT RECEPTOR POTENTIAL CATION CHANNEL TRPM"/>
    <property type="match status" value="1"/>
</dbReference>
<protein>
    <recommendedName>
        <fullName evidence="1">TRPM SLOG domain-containing protein</fullName>
    </recommendedName>
</protein>
<keyword evidence="3" id="KW-1185">Reference proteome</keyword>
<dbReference type="OrthoDB" id="10029073at2759"/>
<sequence>MTNNLIQIEAVFVEKLNEEVILEFESEIWNEIFELEKEKENRNGTGDTKILKEKTLDFRKRFSGLVLAVVGDSESFVPRPWNATAFTADLIDTLKKVKESWLIYRGKDIGISSFIYNAFEEDIRTNGTLATKLIAVKPKDEKILRKPNQQKLTTTGQSKASKNQLSFKLPSMNDKDWFNIGLIELLKCLSEKTTPLLSFITENEDSKQYHNELPMEIPVLLVVAEGDIETIHQVESSVESNIPVLLVKGSGKAADLLVENLTSRY</sequence>
<evidence type="ECO:0000259" key="1">
    <source>
        <dbReference type="Pfam" id="PF18139"/>
    </source>
</evidence>
<dbReference type="Proteomes" id="UP000507470">
    <property type="component" value="Unassembled WGS sequence"/>
</dbReference>
<organism evidence="2 3">
    <name type="scientific">Mytilus coruscus</name>
    <name type="common">Sea mussel</name>
    <dbReference type="NCBI Taxonomy" id="42192"/>
    <lineage>
        <taxon>Eukaryota</taxon>
        <taxon>Metazoa</taxon>
        <taxon>Spiralia</taxon>
        <taxon>Lophotrochozoa</taxon>
        <taxon>Mollusca</taxon>
        <taxon>Bivalvia</taxon>
        <taxon>Autobranchia</taxon>
        <taxon>Pteriomorphia</taxon>
        <taxon>Mytilida</taxon>
        <taxon>Mytiloidea</taxon>
        <taxon>Mytilidae</taxon>
        <taxon>Mytilinae</taxon>
        <taxon>Mytilus</taxon>
    </lineage>
</organism>
<dbReference type="EMBL" id="CACVKT020005897">
    <property type="protein sequence ID" value="CAC5398351.1"/>
    <property type="molecule type" value="Genomic_DNA"/>
</dbReference>